<feature type="non-terminal residue" evidence="1">
    <location>
        <position position="1"/>
    </location>
</feature>
<reference evidence="2" key="2">
    <citation type="journal article" date="2018" name="Mol. Plant Microbe Interact.">
        <title>Genome sequence resources for the wheat stripe rust pathogen (Puccinia striiformis f. sp. tritici) and the barley stripe rust pathogen (Puccinia striiformis f. sp. hordei).</title>
        <authorList>
            <person name="Xia C."/>
            <person name="Wang M."/>
            <person name="Yin C."/>
            <person name="Cornejo O.E."/>
            <person name="Hulbert S.H."/>
            <person name="Chen X."/>
        </authorList>
    </citation>
    <scope>NUCLEOTIDE SEQUENCE [LARGE SCALE GENOMIC DNA]</scope>
    <source>
        <strain evidence="2">93-210</strain>
    </source>
</reference>
<reference evidence="2" key="1">
    <citation type="journal article" date="2018" name="BMC Genomics">
        <title>Genomic insights into host adaptation between the wheat stripe rust pathogen (Puccinia striiformis f. sp. tritici) and the barley stripe rust pathogen (Puccinia striiformis f. sp. hordei).</title>
        <authorList>
            <person name="Xia C."/>
            <person name="Wang M."/>
            <person name="Yin C."/>
            <person name="Cornejo O.E."/>
            <person name="Hulbert S.H."/>
            <person name="Chen X."/>
        </authorList>
    </citation>
    <scope>NUCLEOTIDE SEQUENCE [LARGE SCALE GENOMIC DNA]</scope>
    <source>
        <strain evidence="2">93-210</strain>
    </source>
</reference>
<evidence type="ECO:0000313" key="2">
    <source>
        <dbReference type="Proteomes" id="UP001060170"/>
    </source>
</evidence>
<gene>
    <name evidence="1" type="ORF">MJO28_009819</name>
</gene>
<dbReference type="EMBL" id="CM045873">
    <property type="protein sequence ID" value="KAI7947911.1"/>
    <property type="molecule type" value="Genomic_DNA"/>
</dbReference>
<comment type="caution">
    <text evidence="1">The sequence shown here is derived from an EMBL/GenBank/DDBJ whole genome shotgun (WGS) entry which is preliminary data.</text>
</comment>
<protein>
    <submittedName>
        <fullName evidence="1">Uncharacterized protein</fullName>
    </submittedName>
</protein>
<keyword evidence="2" id="KW-1185">Reference proteome</keyword>
<reference evidence="1 2" key="3">
    <citation type="journal article" date="2022" name="Microbiol. Spectr.">
        <title>Folding features and dynamics of 3D genome architecture in plant fungal pathogens.</title>
        <authorList>
            <person name="Xia C."/>
        </authorList>
    </citation>
    <scope>NUCLEOTIDE SEQUENCE [LARGE SCALE GENOMIC DNA]</scope>
    <source>
        <strain evidence="1 2">93-210</strain>
    </source>
</reference>
<sequence length="675" mass="74700">LAYAQHCQVAEPSCAQWWNRSVAGGDMVVEERGTWSRAPRSRRWHSMSYRRPITPEMAHYAAIRAAASWLVGYVLDGNQHTFVVQVVAPAHLTRWSYALGRHLTSSCIPNSATKGEAEPAYQLPSTPLPVFQSLLFSKIYPTFFTKQHHLTNLNLTTMAHPHPLPVGERNSSPIHPDVWVELNPSSMPYESSAVSIPGAQDVSNLDLKSYCTGFDAHYGSTGPGEILLPLLDDTNIYSLAMPLPHETSYKALEGTMFKNEEAGGAYQQNLNSKQCHEASPNFLFSTSVGYESSLSPSSSRPCTAGYEVDGTSFSSSAAEPPLPLLYGCGFSPTEGSSFYSHFDQTAIEAKASAKFAPAINHNTFPLQYMPPYLIQQSNGLIGPQEEMNTMLDPPVDLQFPTVSTTTHCNIPIDMPEKYPWSTALSHPPRSGMDGTFAHSEVFTTTCVQPTSLVSHQAVNGKPKGSVLESSHGAYGKASFLPGNWETQGIFSDENIKYSPQPLKRGAAEKRRPKRKNPATEILPKNDSTGTKFQGPITSPSRGFDPPGPEDPTKRPTGSADNKTPDGKYICSRIAKDTQEVCGRKFQRSEHLKRHWATHDDLKPFQCPKCERFFGRTDNLTQHIKTHDNAHGRNTKLLKAKQLQSAENNKGLQKIERKPTDYSSRVSRRRKIQQHS</sequence>
<accession>A0ACC0E873</accession>
<organism evidence="1 2">
    <name type="scientific">Puccinia striiformis f. sp. tritici</name>
    <dbReference type="NCBI Taxonomy" id="168172"/>
    <lineage>
        <taxon>Eukaryota</taxon>
        <taxon>Fungi</taxon>
        <taxon>Dikarya</taxon>
        <taxon>Basidiomycota</taxon>
        <taxon>Pucciniomycotina</taxon>
        <taxon>Pucciniomycetes</taxon>
        <taxon>Pucciniales</taxon>
        <taxon>Pucciniaceae</taxon>
        <taxon>Puccinia</taxon>
    </lineage>
</organism>
<proteinExistence type="predicted"/>
<evidence type="ECO:0000313" key="1">
    <source>
        <dbReference type="EMBL" id="KAI7947911.1"/>
    </source>
</evidence>
<dbReference type="Proteomes" id="UP001060170">
    <property type="component" value="Chromosome 9"/>
</dbReference>
<name>A0ACC0E873_9BASI</name>